<reference evidence="1 2" key="1">
    <citation type="submission" date="2016-04" db="EMBL/GenBank/DDBJ databases">
        <title>First whole genome shotgun sequence of the bacterium Enteractinococcus sp. strain UASWS1574.</title>
        <authorList>
            <person name="Crovadore J."/>
            <person name="Chablais R."/>
            <person name="Lefort F."/>
        </authorList>
    </citation>
    <scope>NUCLEOTIDE SEQUENCE [LARGE SCALE GENOMIC DNA]</scope>
    <source>
        <strain evidence="1 2">UASWS1574</strain>
    </source>
</reference>
<dbReference type="NCBIfam" id="NF037959">
    <property type="entry name" value="MFS_SpdSyn"/>
    <property type="match status" value="1"/>
</dbReference>
<dbReference type="Gene3D" id="3.40.50.150">
    <property type="entry name" value="Vaccinia Virus protein VP39"/>
    <property type="match status" value="1"/>
</dbReference>
<keyword evidence="2" id="KW-1185">Reference proteome</keyword>
<proteinExistence type="predicted"/>
<dbReference type="EMBL" id="LXEY01000015">
    <property type="protein sequence ID" value="OAV61838.1"/>
    <property type="molecule type" value="Genomic_DNA"/>
</dbReference>
<dbReference type="AlphaFoldDB" id="A0A1B7M0Q7"/>
<dbReference type="Proteomes" id="UP000078292">
    <property type="component" value="Unassembled WGS sequence"/>
</dbReference>
<accession>A0A1B7M0Q7</accession>
<sequence>MSKQRRNQKQSAVNIEPGIYEIDSGTAEIKPDPFTPGAWVLLLNGVQSSQIIPDEPQRLGFEYMRWIAIALGFRYPQDANLRFLHLGGAAATLARWGADRYPNSRHTTVEMDAKLTELARNNFGLPRAPIVKMRVAEAGEVLAETRPESWDVIIRDVFIGTTRGDHITPMHLTGLEAAEKAASAVGPNGAYLINYGGSPNLNPAREEAAALAQAFKHVTLISDATMFKGRRRGNIVMVGTQTPLANPDLGGMDAFTAALRAEPLPAQAKFGAATANFIAGTPPSLTPLLLRQEQP</sequence>
<evidence type="ECO:0000313" key="2">
    <source>
        <dbReference type="Proteomes" id="UP000078292"/>
    </source>
</evidence>
<protein>
    <recommendedName>
        <fullName evidence="3">Spermidine synthase</fullName>
    </recommendedName>
</protein>
<dbReference type="OrthoDB" id="8221452at2"/>
<organism evidence="1 2">
    <name type="scientific">Enteractinococcus helveticum</name>
    <dbReference type="NCBI Taxonomy" id="1837282"/>
    <lineage>
        <taxon>Bacteria</taxon>
        <taxon>Bacillati</taxon>
        <taxon>Actinomycetota</taxon>
        <taxon>Actinomycetes</taxon>
        <taxon>Micrococcales</taxon>
        <taxon>Micrococcaceae</taxon>
    </lineage>
</organism>
<comment type="caution">
    <text evidence="1">The sequence shown here is derived from an EMBL/GenBank/DDBJ whole genome shotgun (WGS) entry which is preliminary data.</text>
</comment>
<evidence type="ECO:0000313" key="1">
    <source>
        <dbReference type="EMBL" id="OAV61838.1"/>
    </source>
</evidence>
<evidence type="ECO:0008006" key="3">
    <source>
        <dbReference type="Google" id="ProtNLM"/>
    </source>
</evidence>
<dbReference type="SUPFAM" id="SSF53335">
    <property type="entry name" value="S-adenosyl-L-methionine-dependent methyltransferases"/>
    <property type="match status" value="1"/>
</dbReference>
<gene>
    <name evidence="1" type="ORF">A6F49_08100</name>
</gene>
<name>A0A1B7M0Q7_9MICC</name>
<dbReference type="RefSeq" id="WP_043057331.1">
    <property type="nucleotide sequence ID" value="NZ_LXEY01000015.1"/>
</dbReference>
<dbReference type="STRING" id="1837282.A6F49_08100"/>
<dbReference type="InterPro" id="IPR029063">
    <property type="entry name" value="SAM-dependent_MTases_sf"/>
</dbReference>